<keyword evidence="2" id="KW-1185">Reference proteome</keyword>
<reference evidence="1 2" key="1">
    <citation type="submission" date="2011-05" db="EMBL/GenBank/DDBJ databases">
        <authorList>
            <person name="Muzny D."/>
            <person name="Qin X."/>
            <person name="Deng J."/>
            <person name="Jiang H."/>
            <person name="Liu Y."/>
            <person name="Qu J."/>
            <person name="Song X.-Z."/>
            <person name="Zhang L."/>
            <person name="Thornton R."/>
            <person name="Coyle M."/>
            <person name="Francisco L."/>
            <person name="Jackson L."/>
            <person name="Javaid M."/>
            <person name="Korchina V."/>
            <person name="Kovar C."/>
            <person name="Mata R."/>
            <person name="Mathew T."/>
            <person name="Ngo R."/>
            <person name="Nguyen L."/>
            <person name="Nguyen N."/>
            <person name="Okwuonu G."/>
            <person name="Ongeri F."/>
            <person name="Pham C."/>
            <person name="Simmons D."/>
            <person name="Wilczek-Boney K."/>
            <person name="Hale W."/>
            <person name="Jakkamsetti A."/>
            <person name="Pham P."/>
            <person name="Ruth R."/>
            <person name="San Lucas F."/>
            <person name="Warren J."/>
            <person name="Zhang J."/>
            <person name="Zhao Z."/>
            <person name="Zhou C."/>
            <person name="Zhu D."/>
            <person name="Lee S."/>
            <person name="Bess C."/>
            <person name="Blankenburg K."/>
            <person name="Forbes L."/>
            <person name="Fu Q."/>
            <person name="Gubbala S."/>
            <person name="Hirani K."/>
            <person name="Jayaseelan J.C."/>
            <person name="Lara F."/>
            <person name="Munidasa M."/>
            <person name="Palculict T."/>
            <person name="Patil S."/>
            <person name="Pu L.-L."/>
            <person name="Saada N."/>
            <person name="Tang L."/>
            <person name="Weissenberger G."/>
            <person name="Zhu Y."/>
            <person name="Hemphill L."/>
            <person name="Shang Y."/>
            <person name="Youmans B."/>
            <person name="Ayvaz T."/>
            <person name="Ross M."/>
            <person name="Santibanez J."/>
            <person name="Aqrawi P."/>
            <person name="Gross S."/>
            <person name="Joshi V."/>
            <person name="Fowler G."/>
            <person name="Nazareth L."/>
            <person name="Reid J."/>
            <person name="Worley K."/>
            <person name="Petrosino J."/>
            <person name="Highlander S."/>
            <person name="Gibbs R."/>
        </authorList>
    </citation>
    <scope>NUCLEOTIDE SEQUENCE [LARGE SCALE GENOMIC DNA]</scope>
    <source>
        <strain evidence="1 2">871</strain>
    </source>
</reference>
<dbReference type="OrthoDB" id="8821413at2"/>
<gene>
    <name evidence="1" type="ORF">HMPREF9371_1734</name>
</gene>
<dbReference type="STRING" id="1032488.HMPREF9371_1734"/>
<dbReference type="HOGENOM" id="CLU_096429_0_0_4"/>
<accession>G4CJE4</accession>
<name>G4CJE4_9NEIS</name>
<comment type="caution">
    <text evidence="1">The sequence shown here is derived from an EMBL/GenBank/DDBJ whole genome shotgun (WGS) entry which is preliminary data.</text>
</comment>
<dbReference type="EMBL" id="AGAY01000061">
    <property type="protein sequence ID" value="EGY51995.1"/>
    <property type="molecule type" value="Genomic_DNA"/>
</dbReference>
<sequence>MSIYFSAAQQAFFDAAIHTALPPDAVAVSDGEHLPLLTKLNQGCRLLVADGRITATEPRPSAYHSWDGQAWVISPEDAAALLADVRAAETERINAAVYGVAQPLLRFRAEYELREAQARAYAEAGYTGEVPSQVAAFATPAGLTPQQATDIILQQADKLHAALDQLATLRMRKFELQSLDSTEAVTERSNEILAAVAAVGEQLHGGSA</sequence>
<dbReference type="AlphaFoldDB" id="G4CJE4"/>
<organism evidence="1 2">
    <name type="scientific">Neisseria shayeganii 871</name>
    <dbReference type="NCBI Taxonomy" id="1032488"/>
    <lineage>
        <taxon>Bacteria</taxon>
        <taxon>Pseudomonadati</taxon>
        <taxon>Pseudomonadota</taxon>
        <taxon>Betaproteobacteria</taxon>
        <taxon>Neisseriales</taxon>
        <taxon>Neisseriaceae</taxon>
        <taxon>Neisseria</taxon>
    </lineage>
</organism>
<evidence type="ECO:0000313" key="1">
    <source>
        <dbReference type="EMBL" id="EGY51995.1"/>
    </source>
</evidence>
<dbReference type="Proteomes" id="UP000003019">
    <property type="component" value="Unassembled WGS sequence"/>
</dbReference>
<proteinExistence type="predicted"/>
<evidence type="ECO:0000313" key="2">
    <source>
        <dbReference type="Proteomes" id="UP000003019"/>
    </source>
</evidence>
<evidence type="ECO:0008006" key="3">
    <source>
        <dbReference type="Google" id="ProtNLM"/>
    </source>
</evidence>
<dbReference type="PATRIC" id="fig|1032488.3.peg.1640"/>
<protein>
    <recommendedName>
        <fullName evidence="3">Phage tail protein</fullName>
    </recommendedName>
</protein>
<dbReference type="RefSeq" id="WP_009119423.1">
    <property type="nucleotide sequence ID" value="NZ_JH164926.1"/>
</dbReference>